<name>A0A5C6RQ72_9BACT</name>
<dbReference type="GO" id="GO:0016740">
    <property type="term" value="F:transferase activity"/>
    <property type="evidence" value="ECO:0007669"/>
    <property type="project" value="UniProtKB-KW"/>
</dbReference>
<evidence type="ECO:0000313" key="1">
    <source>
        <dbReference type="EMBL" id="TXB63810.1"/>
    </source>
</evidence>
<organism evidence="1 2">
    <name type="scientific">Phaeodactylibacter luteus</name>
    <dbReference type="NCBI Taxonomy" id="1564516"/>
    <lineage>
        <taxon>Bacteria</taxon>
        <taxon>Pseudomonadati</taxon>
        <taxon>Bacteroidota</taxon>
        <taxon>Saprospiria</taxon>
        <taxon>Saprospirales</taxon>
        <taxon>Haliscomenobacteraceae</taxon>
        <taxon>Phaeodactylibacter</taxon>
    </lineage>
</organism>
<proteinExistence type="predicted"/>
<dbReference type="SUPFAM" id="SSF53756">
    <property type="entry name" value="UDP-Glycosyltransferase/glycogen phosphorylase"/>
    <property type="match status" value="1"/>
</dbReference>
<evidence type="ECO:0000313" key="2">
    <source>
        <dbReference type="Proteomes" id="UP000321580"/>
    </source>
</evidence>
<reference evidence="1 2" key="1">
    <citation type="submission" date="2019-08" db="EMBL/GenBank/DDBJ databases">
        <title>Genome of Phaeodactylibacter luteus.</title>
        <authorList>
            <person name="Bowman J.P."/>
        </authorList>
    </citation>
    <scope>NUCLEOTIDE SEQUENCE [LARGE SCALE GENOMIC DNA]</scope>
    <source>
        <strain evidence="1 2">KCTC 42180</strain>
    </source>
</reference>
<accession>A0A5C6RQ72</accession>
<dbReference type="Proteomes" id="UP000321580">
    <property type="component" value="Unassembled WGS sequence"/>
</dbReference>
<comment type="caution">
    <text evidence="1">The sequence shown here is derived from an EMBL/GenBank/DDBJ whole genome shotgun (WGS) entry which is preliminary data.</text>
</comment>
<keyword evidence="1" id="KW-0808">Transferase</keyword>
<dbReference type="RefSeq" id="WP_147166986.1">
    <property type="nucleotide sequence ID" value="NZ_VOOR01000013.1"/>
</dbReference>
<dbReference type="Gene3D" id="3.40.50.2000">
    <property type="entry name" value="Glycogen Phosphorylase B"/>
    <property type="match status" value="1"/>
</dbReference>
<protein>
    <submittedName>
        <fullName evidence="1">Glycosyltransferase family 4 protein</fullName>
    </submittedName>
</protein>
<keyword evidence="2" id="KW-1185">Reference proteome</keyword>
<sequence>MARQILYLLSGNLSTTPRALKSILYLREYYQVKIVLINRAERWRQKDQALIAQYQLEVVSVNLGRKPFWPWLLASLKQQAALRLSPFFRRNRLINAYASNKAAILLWQKIKKLDGPADLILAHSGGSFYPAWRLSNYLKVPFLFDVEDYHPGESIRRHPATEKQRREFLMQAILPAAFGLSSASPLIAVHTLKLIGGHPNHRMILNSFPAAEFTQPLSGTTTGPVKLGWFSQTIGPGRGLEQVFAAAKDHPAMQFHLIGNPKPDYLERFQLPSNIHLHPIMSQAALHAFLSTMDIGLALEAKNADLNRDLCLTNKFLAYAQAGLYVLATDTQGQRQFLESLDYRAGEIMDAGLSEALKHIDSAQLSLSHKVERWEKAKAFAWEAEQKKLLALLP</sequence>
<dbReference type="OrthoDB" id="1406894at2"/>
<dbReference type="EMBL" id="VOOR01000013">
    <property type="protein sequence ID" value="TXB63810.1"/>
    <property type="molecule type" value="Genomic_DNA"/>
</dbReference>
<dbReference type="AlphaFoldDB" id="A0A5C6RQ72"/>
<gene>
    <name evidence="1" type="ORF">FRY97_08315</name>
</gene>